<organism evidence="3 4">
    <name type="scientific">Cystobacter ferrugineus</name>
    <dbReference type="NCBI Taxonomy" id="83449"/>
    <lineage>
        <taxon>Bacteria</taxon>
        <taxon>Pseudomonadati</taxon>
        <taxon>Myxococcota</taxon>
        <taxon>Myxococcia</taxon>
        <taxon>Myxococcales</taxon>
        <taxon>Cystobacterineae</taxon>
        <taxon>Archangiaceae</taxon>
        <taxon>Cystobacter</taxon>
    </lineage>
</organism>
<name>A0A1L9BJE0_9BACT</name>
<dbReference type="OrthoDB" id="5522667at2"/>
<dbReference type="SUPFAM" id="SSF63825">
    <property type="entry name" value="YWTD domain"/>
    <property type="match status" value="1"/>
</dbReference>
<reference evidence="4" key="1">
    <citation type="submission" date="2016-11" db="EMBL/GenBank/DDBJ databases">
        <authorList>
            <person name="Shukria A."/>
            <person name="Stevens D.C."/>
        </authorList>
    </citation>
    <scope>NUCLEOTIDE SEQUENCE [LARGE SCALE GENOMIC DNA]</scope>
    <source>
        <strain evidence="4">Cbfe23</strain>
    </source>
</reference>
<dbReference type="Pfam" id="PF04885">
    <property type="entry name" value="Stig1"/>
    <property type="match status" value="1"/>
</dbReference>
<comment type="caution">
    <text evidence="3">The sequence shown here is derived from an EMBL/GenBank/DDBJ whole genome shotgun (WGS) entry which is preliminary data.</text>
</comment>
<evidence type="ECO:0000256" key="1">
    <source>
        <dbReference type="ARBA" id="ARBA00022729"/>
    </source>
</evidence>
<dbReference type="PANTHER" id="PTHR33227">
    <property type="entry name" value="STIGMA-SPECIFIC STIG1-LIKE PROTEIN 3"/>
    <property type="match status" value="1"/>
</dbReference>
<feature type="signal peptide" evidence="2">
    <location>
        <begin position="1"/>
        <end position="20"/>
    </location>
</feature>
<protein>
    <recommendedName>
        <fullName evidence="5">Stigma-specific protein Stig1</fullName>
    </recommendedName>
</protein>
<dbReference type="Proteomes" id="UP000182229">
    <property type="component" value="Unassembled WGS sequence"/>
</dbReference>
<evidence type="ECO:0008006" key="5">
    <source>
        <dbReference type="Google" id="ProtNLM"/>
    </source>
</evidence>
<evidence type="ECO:0000256" key="2">
    <source>
        <dbReference type="SAM" id="SignalP"/>
    </source>
</evidence>
<feature type="chain" id="PRO_5012228316" description="Stigma-specific protein Stig1" evidence="2">
    <location>
        <begin position="21"/>
        <end position="522"/>
    </location>
</feature>
<reference evidence="3 4" key="2">
    <citation type="submission" date="2016-12" db="EMBL/GenBank/DDBJ databases">
        <title>Draft Genome Sequence of Cystobacter ferrugineus Strain Cbfe23.</title>
        <authorList>
            <person name="Akbar S."/>
            <person name="Dowd S.E."/>
            <person name="Stevens D.C."/>
        </authorList>
    </citation>
    <scope>NUCLEOTIDE SEQUENCE [LARGE SCALE GENOMIC DNA]</scope>
    <source>
        <strain evidence="3 4">Cbfe23</strain>
    </source>
</reference>
<proteinExistence type="predicted"/>
<dbReference type="InterPro" id="IPR006969">
    <property type="entry name" value="Stig-like"/>
</dbReference>
<dbReference type="PROSITE" id="PS51257">
    <property type="entry name" value="PROKAR_LIPOPROTEIN"/>
    <property type="match status" value="1"/>
</dbReference>
<sequence>MTPMRCGGMVLAVLLSLVLAGCPDEGPLCAEGLSACGDACVDLSSSSSQCGACGVACSATQQCVEGACQCRAGAVLCGGECVVTASDPAHCGGCAGAGGVACGPEQVCEQGECKAACTLASSSLCGRSCVDVRTDAFHCGACGSVCADARSCHQGLCTDDVVAACFNTGQVVGIQAGADVRGPAVRVGTSPVSLALMQDVLLVVDVSSRLLQARLSDYGELPARTQTGQVPNQVLVREPFVYVLNSTSNTLQVLRRDGEPAPGPGPRFPTGISLTNVGSVNFGANTNPYAFTLEGTDAYVSLLGNLQGDASAGGRVVRVSVAEPTAPAITDTFVLPSGEALSPFPGRTTLPAPAGITSLQGRVYAALGNLDARSYSAGGPGFLARIDPGTRAVELLALGEACLNPFWVLPVGERLLVSCGGAATYDVDFNLTDVRGTGLVLLGADGRVLDSLALGCPEATSCPLPSAGRFALVGPRAYVGDNNAGRVFVIEVVGDTLVERKELAICPRSSGPSLVSDVIALP</sequence>
<gene>
    <name evidence="3" type="ORF">BON30_04225</name>
</gene>
<accession>A0A1L9BJE0</accession>
<keyword evidence="1 2" id="KW-0732">Signal</keyword>
<evidence type="ECO:0000313" key="4">
    <source>
        <dbReference type="Proteomes" id="UP000182229"/>
    </source>
</evidence>
<dbReference type="RefSeq" id="WP_071896504.1">
    <property type="nucleotide sequence ID" value="NZ_MPIN01000001.1"/>
</dbReference>
<evidence type="ECO:0000313" key="3">
    <source>
        <dbReference type="EMBL" id="OJH42412.1"/>
    </source>
</evidence>
<dbReference type="EMBL" id="MPIN01000001">
    <property type="protein sequence ID" value="OJH42412.1"/>
    <property type="molecule type" value="Genomic_DNA"/>
</dbReference>
<dbReference type="PANTHER" id="PTHR33227:SF48">
    <property type="entry name" value="STIGMA-SPECIFIC STIG1-LIKE PROTEIN 4"/>
    <property type="match status" value="1"/>
</dbReference>
<keyword evidence="4" id="KW-1185">Reference proteome</keyword>
<dbReference type="NCBIfam" id="NF041328">
    <property type="entry name" value="C_rich_MXAN6577"/>
    <property type="match status" value="1"/>
</dbReference>
<dbReference type="STRING" id="83449.BON30_04225"/>
<dbReference type="AlphaFoldDB" id="A0A1L9BJE0"/>